<dbReference type="SUPFAM" id="SSF50370">
    <property type="entry name" value="Ricin B-like lectins"/>
    <property type="match status" value="1"/>
</dbReference>
<sequence length="437" mass="47750">MNRTIQWIVGAVLLSAACSWGQAVPYDKGRIIFTIDGNNHDPDDYGATPAALAMIAAKGLQDKTTLLIHSDHYWASDKQATRAEIQASVAGSVELFGFTGTRVIDAVGNVNQAENAMRDEILASTADDPLYIILAGMTEIMGAALNKAQAIDASSLAHVRVISHSGQNEKHSVKDEIGIWNWPTLKSHFAADGVVFDHIDEQNKKTSKTEGFGTHAASSSGDSYWPSWYFLRDYNAHSESINRAIQFIYEQMEISGKSDISDAGMTYYLFTADAQGGPSDLKLILDNGFTSSPPTEGSIYYIENVYSGNRIRPVNTVEGAQIIQVPETWGGRWTQWEQVPASGEWFYLKNKKSGAYLLMPDSTTGTVVEGSYVTGPEAEWNIMDAAYGVILVNRLYGQPIRCNKDLEVSSSPDGNIQVRVAPDTAAGTKVQWVMLAK</sequence>
<accession>A0ABU5MY95</accession>
<protein>
    <recommendedName>
        <fullName evidence="3">DUF1593 domain-containing protein</fullName>
    </recommendedName>
</protein>
<gene>
    <name evidence="1" type="ORF">P9H32_10955</name>
</gene>
<dbReference type="Proteomes" id="UP001290861">
    <property type="component" value="Unassembled WGS sequence"/>
</dbReference>
<evidence type="ECO:0000313" key="1">
    <source>
        <dbReference type="EMBL" id="MDZ8119144.1"/>
    </source>
</evidence>
<name>A0ABU5MY95_9BACT</name>
<organism evidence="1 2">
    <name type="scientific">Pontiella agarivorans</name>
    <dbReference type="NCBI Taxonomy" id="3038953"/>
    <lineage>
        <taxon>Bacteria</taxon>
        <taxon>Pseudomonadati</taxon>
        <taxon>Kiritimatiellota</taxon>
        <taxon>Kiritimatiellia</taxon>
        <taxon>Kiritimatiellales</taxon>
        <taxon>Pontiellaceae</taxon>
        <taxon>Pontiella</taxon>
    </lineage>
</organism>
<keyword evidence="2" id="KW-1185">Reference proteome</keyword>
<evidence type="ECO:0000313" key="2">
    <source>
        <dbReference type="Proteomes" id="UP001290861"/>
    </source>
</evidence>
<dbReference type="RefSeq" id="WP_322608932.1">
    <property type="nucleotide sequence ID" value="NZ_JARVCO010000010.1"/>
</dbReference>
<evidence type="ECO:0008006" key="3">
    <source>
        <dbReference type="Google" id="ProtNLM"/>
    </source>
</evidence>
<comment type="caution">
    <text evidence="1">The sequence shown here is derived from an EMBL/GenBank/DDBJ whole genome shotgun (WGS) entry which is preliminary data.</text>
</comment>
<dbReference type="EMBL" id="JARVCO010000010">
    <property type="protein sequence ID" value="MDZ8119144.1"/>
    <property type="molecule type" value="Genomic_DNA"/>
</dbReference>
<dbReference type="CDD" id="cd00161">
    <property type="entry name" value="beta-trefoil_Ricin-like"/>
    <property type="match status" value="1"/>
</dbReference>
<dbReference type="Gene3D" id="2.80.10.50">
    <property type="match status" value="1"/>
</dbReference>
<reference evidence="1 2" key="1">
    <citation type="journal article" date="2024" name="Appl. Environ. Microbiol.">
        <title>Pontiella agarivorans sp. nov., a novel marine anaerobic bacterium capable of degrading macroalgal polysaccharides and fixing nitrogen.</title>
        <authorList>
            <person name="Liu N."/>
            <person name="Kivenson V."/>
            <person name="Peng X."/>
            <person name="Cui Z."/>
            <person name="Lankiewicz T.S."/>
            <person name="Gosselin K.M."/>
            <person name="English C.J."/>
            <person name="Blair E.M."/>
            <person name="O'Malley M.A."/>
            <person name="Valentine D.L."/>
        </authorList>
    </citation>
    <scope>NUCLEOTIDE SEQUENCE [LARGE SCALE GENOMIC DNA]</scope>
    <source>
        <strain evidence="1 2">NLcol2</strain>
    </source>
</reference>
<dbReference type="PROSITE" id="PS51257">
    <property type="entry name" value="PROKAR_LIPOPROTEIN"/>
    <property type="match status" value="1"/>
</dbReference>
<proteinExistence type="predicted"/>
<dbReference type="InterPro" id="IPR035992">
    <property type="entry name" value="Ricin_B-like_lectins"/>
</dbReference>